<name>A0A2N5DNM8_9CAUL</name>
<comment type="caution">
    <text evidence="2">The sequence shown here is derived from an EMBL/GenBank/DDBJ whole genome shotgun (WGS) entry which is preliminary data.</text>
</comment>
<evidence type="ECO:0000313" key="3">
    <source>
        <dbReference type="Proteomes" id="UP000234479"/>
    </source>
</evidence>
<organism evidence="2 3">
    <name type="scientific">Caulobacter zeae</name>
    <dbReference type="NCBI Taxonomy" id="2055137"/>
    <lineage>
        <taxon>Bacteria</taxon>
        <taxon>Pseudomonadati</taxon>
        <taxon>Pseudomonadota</taxon>
        <taxon>Alphaproteobacteria</taxon>
        <taxon>Caulobacterales</taxon>
        <taxon>Caulobacteraceae</taxon>
        <taxon>Caulobacter</taxon>
    </lineage>
</organism>
<sequence>MLDVETLHPSELAPADVALWRVFAQAQPALAGPLLGPDFALAVGTVREDARVAVIRRGGETIGFLAHHRRPGGVARPIGAPLSDYHGLVAKPGVEIDAAQVLRAADLAVFRYTGLVDPANAFQVEPAIPAYVIDTQGDATAYLEAVRSGSPKKIKNYRRLDNKLEREMGQVTLKAGDDSQEAFDQLIAWKREQIERTGVHDFLRPQWTRDLFQRLFEQREGDFRGLMINLYAGGQLVAGHFGVRQGAIYHPWIASTNSAFGAWSPGQIFFMRAIAAMPELGLTRYDLGPGADHYKHSYGLSQTLIADGAATAASMAGRVAGSVEGVWALAGANGAGPVARLRRRMDIIASTELTMGGRVKGLVDAVAAQGKRRNATMEV</sequence>
<feature type="domain" description="BioF2-like acetyltransferase" evidence="1">
    <location>
        <begin position="152"/>
        <end position="296"/>
    </location>
</feature>
<dbReference type="AlphaFoldDB" id="A0A2N5DNM8"/>
<proteinExistence type="predicted"/>
<dbReference type="OrthoDB" id="4700839at2"/>
<dbReference type="InterPro" id="IPR038740">
    <property type="entry name" value="BioF2-like_GNAT_dom"/>
</dbReference>
<evidence type="ECO:0000259" key="1">
    <source>
        <dbReference type="Pfam" id="PF13480"/>
    </source>
</evidence>
<dbReference type="RefSeq" id="WP_101717340.1">
    <property type="nucleotide sequence ID" value="NZ_PJRS01000012.1"/>
</dbReference>
<keyword evidence="3" id="KW-1185">Reference proteome</keyword>
<dbReference type="Pfam" id="PF13480">
    <property type="entry name" value="Acetyltransf_6"/>
    <property type="match status" value="1"/>
</dbReference>
<dbReference type="EMBL" id="PJRS01000012">
    <property type="protein sequence ID" value="PLR27647.1"/>
    <property type="molecule type" value="Genomic_DNA"/>
</dbReference>
<dbReference type="SUPFAM" id="SSF55729">
    <property type="entry name" value="Acyl-CoA N-acyltransferases (Nat)"/>
    <property type="match status" value="1"/>
</dbReference>
<gene>
    <name evidence="2" type="ORF">SGCZBJ_07170</name>
</gene>
<dbReference type="Proteomes" id="UP000234479">
    <property type="component" value="Unassembled WGS sequence"/>
</dbReference>
<evidence type="ECO:0000313" key="2">
    <source>
        <dbReference type="EMBL" id="PLR27647.1"/>
    </source>
</evidence>
<dbReference type="InterPro" id="IPR016181">
    <property type="entry name" value="Acyl_CoA_acyltransferase"/>
</dbReference>
<dbReference type="Gene3D" id="3.40.630.30">
    <property type="match status" value="1"/>
</dbReference>
<protein>
    <submittedName>
        <fullName evidence="2">Cellulose biosynthesis protein CelD</fullName>
    </submittedName>
</protein>
<accession>A0A2N5DNM8</accession>
<reference evidence="2 3" key="1">
    <citation type="submission" date="2017-12" db="EMBL/GenBank/DDBJ databases">
        <title>The genome sequence of Caulobacter sp. 410.</title>
        <authorList>
            <person name="Gao J."/>
            <person name="Mao X."/>
            <person name="Sun J."/>
        </authorList>
    </citation>
    <scope>NUCLEOTIDE SEQUENCE [LARGE SCALE GENOMIC DNA]</scope>
    <source>
        <strain evidence="2 3">410</strain>
    </source>
</reference>